<dbReference type="EC" id="2.1.1.360" evidence="1"/>
<dbReference type="SUPFAM" id="SSF53335">
    <property type="entry name" value="S-adenosyl-L-methionine-dependent methyltransferases"/>
    <property type="match status" value="1"/>
</dbReference>
<evidence type="ECO:0000256" key="3">
    <source>
        <dbReference type="ARBA" id="ARBA00022853"/>
    </source>
</evidence>
<keyword evidence="3" id="KW-0156">Chromatin regulator</keyword>
<reference evidence="7" key="1">
    <citation type="submission" date="2023-01" db="EMBL/GenBank/DDBJ databases">
        <title>Metagenome sequencing of chrysophaentin producing Chrysophaeum taylorii.</title>
        <authorList>
            <person name="Davison J."/>
            <person name="Bewley C."/>
        </authorList>
    </citation>
    <scope>NUCLEOTIDE SEQUENCE</scope>
    <source>
        <strain evidence="7">NIES-1699</strain>
    </source>
</reference>
<dbReference type="Pfam" id="PF08123">
    <property type="entry name" value="DOT1"/>
    <property type="match status" value="1"/>
</dbReference>
<keyword evidence="8" id="KW-1185">Reference proteome</keyword>
<evidence type="ECO:0000313" key="8">
    <source>
        <dbReference type="Proteomes" id="UP001230188"/>
    </source>
</evidence>
<evidence type="ECO:0000313" key="7">
    <source>
        <dbReference type="EMBL" id="KAJ8601074.1"/>
    </source>
</evidence>
<sequence length="237" mass="25867">MARVELSDDEDLVGPEGAKRQAVYESIFGAFPTHHGKSVSRKARDEQGLSASALVYGEIAYPSFFATLEKIRTKYGVDKGVMQRPGVDIFYDLGSGAGKPPIAAATAFPFKKCVGIEYLGPLVDASKDAQREYEARSDDLRKLLDSTPARVEFVEGDVASLDWSDATVCFANSTCFDDDLMDAIATAARSLPDNAFFITLTKKLPSPSFAVVDSEVYQMSWGGATVFIHQKLHDDHH</sequence>
<feature type="domain" description="DOT1" evidence="6">
    <location>
        <begin position="50"/>
        <end position="200"/>
    </location>
</feature>
<dbReference type="GO" id="GO:0051726">
    <property type="term" value="P:regulation of cell cycle"/>
    <property type="evidence" value="ECO:0007669"/>
    <property type="project" value="InterPro"/>
</dbReference>
<comment type="caution">
    <text evidence="7">The sequence shown here is derived from an EMBL/GenBank/DDBJ whole genome shotgun (WGS) entry which is preliminary data.</text>
</comment>
<dbReference type="Proteomes" id="UP001230188">
    <property type="component" value="Unassembled WGS sequence"/>
</dbReference>
<dbReference type="InterPro" id="IPR029063">
    <property type="entry name" value="SAM-dependent_MTases_sf"/>
</dbReference>
<dbReference type="Gene3D" id="3.40.50.150">
    <property type="entry name" value="Vaccinia Virus protein VP39"/>
    <property type="match status" value="1"/>
</dbReference>
<evidence type="ECO:0000256" key="5">
    <source>
        <dbReference type="ARBA" id="ARBA00047770"/>
    </source>
</evidence>
<evidence type="ECO:0000259" key="6">
    <source>
        <dbReference type="Pfam" id="PF08123"/>
    </source>
</evidence>
<accession>A0AAD7UAW7</accession>
<dbReference type="InterPro" id="IPR025789">
    <property type="entry name" value="DOT1_dom"/>
</dbReference>
<evidence type="ECO:0000256" key="1">
    <source>
        <dbReference type="ARBA" id="ARBA00012190"/>
    </source>
</evidence>
<name>A0AAD7UAW7_9STRA</name>
<dbReference type="EMBL" id="JAQMWT010000455">
    <property type="protein sequence ID" value="KAJ8601074.1"/>
    <property type="molecule type" value="Genomic_DNA"/>
</dbReference>
<dbReference type="PANTHER" id="PTHR21451">
    <property type="entry name" value="HISTONE H3 METHYLTRANSFERASE"/>
    <property type="match status" value="1"/>
</dbReference>
<evidence type="ECO:0000256" key="4">
    <source>
        <dbReference type="ARBA" id="ARBA00029821"/>
    </source>
</evidence>
<organism evidence="7 8">
    <name type="scientific">Chrysophaeum taylorii</name>
    <dbReference type="NCBI Taxonomy" id="2483200"/>
    <lineage>
        <taxon>Eukaryota</taxon>
        <taxon>Sar</taxon>
        <taxon>Stramenopiles</taxon>
        <taxon>Ochrophyta</taxon>
        <taxon>Pelagophyceae</taxon>
        <taxon>Pelagomonadales</taxon>
        <taxon>Pelagomonadaceae</taxon>
        <taxon>Chrysophaeum</taxon>
    </lineage>
</organism>
<gene>
    <name evidence="7" type="ORF">CTAYLR_009729</name>
</gene>
<protein>
    <recommendedName>
        <fullName evidence="2">Histone-lysine N-methyltransferase, H3 lysine-79 specific</fullName>
        <ecNumber evidence="1">2.1.1.360</ecNumber>
    </recommendedName>
    <alternativeName>
        <fullName evidence="4">Histone H3-K79 methyltransferase</fullName>
    </alternativeName>
</protein>
<evidence type="ECO:0000256" key="2">
    <source>
        <dbReference type="ARBA" id="ARBA00020987"/>
    </source>
</evidence>
<dbReference type="InterPro" id="IPR030445">
    <property type="entry name" value="H3-K79_meTrfase"/>
</dbReference>
<comment type="catalytic activity">
    <reaction evidence="5">
        <text>L-lysyl(79)-[histone H3] + 3 S-adenosyl-L-methionine = N(6),N(6),N(6)-trimethyl-L-lysyl(79)-[histone H3] + 3 S-adenosyl-L-homocysteine + 3 H(+)</text>
        <dbReference type="Rhea" id="RHEA:60328"/>
        <dbReference type="Rhea" id="RHEA-COMP:15549"/>
        <dbReference type="Rhea" id="RHEA-COMP:15552"/>
        <dbReference type="ChEBI" id="CHEBI:15378"/>
        <dbReference type="ChEBI" id="CHEBI:29969"/>
        <dbReference type="ChEBI" id="CHEBI:57856"/>
        <dbReference type="ChEBI" id="CHEBI:59789"/>
        <dbReference type="ChEBI" id="CHEBI:61961"/>
        <dbReference type="EC" id="2.1.1.360"/>
    </reaction>
</comment>
<dbReference type="AlphaFoldDB" id="A0AAD7UAW7"/>
<proteinExistence type="predicted"/>
<dbReference type="PANTHER" id="PTHR21451:SF19">
    <property type="entry name" value="ACTIVATED IN BLOCKED UNFOLDED PROTEIN RESPONSE"/>
    <property type="match status" value="1"/>
</dbReference>
<dbReference type="GO" id="GO:0140956">
    <property type="term" value="F:histone H3K79 trimethyltransferase activity"/>
    <property type="evidence" value="ECO:0007669"/>
    <property type="project" value="UniProtKB-EC"/>
</dbReference>